<dbReference type="EMBL" id="OX365909">
    <property type="protein sequence ID" value="CAI4049776.1"/>
    <property type="molecule type" value="Genomic_DNA"/>
</dbReference>
<dbReference type="OrthoDB" id="4036106at2759"/>
<reference evidence="1" key="1">
    <citation type="submission" date="2022-10" db="EMBL/GenBank/DDBJ databases">
        <authorList>
            <person name="Byrne P K."/>
        </authorList>
    </citation>
    <scope>NUCLEOTIDE SEQUENCE</scope>
    <source>
        <strain evidence="1">IFO1802</strain>
    </source>
</reference>
<evidence type="ECO:0000313" key="1">
    <source>
        <dbReference type="EMBL" id="CAI4049776.1"/>
    </source>
</evidence>
<dbReference type="GO" id="GO:0006506">
    <property type="term" value="P:GPI anchor biosynthetic process"/>
    <property type="evidence" value="ECO:0007669"/>
    <property type="project" value="TreeGrafter"/>
</dbReference>
<proteinExistence type="predicted"/>
<dbReference type="Pfam" id="PF10333">
    <property type="entry name" value="Pga1"/>
    <property type="match status" value="1"/>
</dbReference>
<organism evidence="1 2">
    <name type="scientific">Saccharomyces kudriavzevii (strain ATCC MYA-4449 / AS 2.2408 / CBS 8840 / NBRC 1802 / NCYC 2889)</name>
    <name type="common">Yeast</name>
    <dbReference type="NCBI Taxonomy" id="226230"/>
    <lineage>
        <taxon>Eukaryota</taxon>
        <taxon>Fungi</taxon>
        <taxon>Dikarya</taxon>
        <taxon>Ascomycota</taxon>
        <taxon>Saccharomycotina</taxon>
        <taxon>Saccharomycetes</taxon>
        <taxon>Saccharomycetales</taxon>
        <taxon>Saccharomycetaceae</taxon>
        <taxon>Saccharomyces</taxon>
    </lineage>
</organism>
<accession>A0AA35NK90</accession>
<protein>
    <submittedName>
        <fullName evidence="1">Uncharacterized protein</fullName>
    </submittedName>
</protein>
<gene>
    <name evidence="1" type="primary">SKDI14G1660</name>
    <name evidence="1" type="ORF">SKDI_14G1660</name>
</gene>
<dbReference type="Proteomes" id="UP001162087">
    <property type="component" value="Chromosome 14"/>
</dbReference>
<dbReference type="GO" id="GO:0000030">
    <property type="term" value="F:mannosyltransferase activity"/>
    <property type="evidence" value="ECO:0007669"/>
    <property type="project" value="TreeGrafter"/>
</dbReference>
<sequence>MKVAQNQFVQWIIAFIVLCFGFVQANTESILYKVPHNFPLSKLRDRVASTNDVNFIPFISLLGEAMEQTTIKVNTTNLQLRNTTYIELTDLQADETYQIKVCWSAIHPISISNLQTVVIPRFTEFRGTTSDYARIVVMFQTLPDSYPSEHTMVPIQVSLITTRLSIPVDIYPILVVMVLLVTGLLVTRAPRVLNDVLLKF</sequence>
<dbReference type="GO" id="GO:0031501">
    <property type="term" value="C:mannosyltransferase complex"/>
    <property type="evidence" value="ECO:0007669"/>
    <property type="project" value="TreeGrafter"/>
</dbReference>
<evidence type="ECO:0000313" key="2">
    <source>
        <dbReference type="Proteomes" id="UP001162087"/>
    </source>
</evidence>
<dbReference type="PANTHER" id="PTHR28022">
    <property type="entry name" value="GPI MANNOSYLTRANSFERASE 2 SUBUNIT PGA1"/>
    <property type="match status" value="1"/>
</dbReference>
<name>A0AA35NK90_SACK1</name>
<dbReference type="PANTHER" id="PTHR28022:SF1">
    <property type="entry name" value="GPI MANNOSYLTRANSFERASE 2 SUBUNIT PGA1"/>
    <property type="match status" value="1"/>
</dbReference>
<dbReference type="GO" id="GO:0005789">
    <property type="term" value="C:endoplasmic reticulum membrane"/>
    <property type="evidence" value="ECO:0007669"/>
    <property type="project" value="TreeGrafter"/>
</dbReference>
<keyword evidence="2" id="KW-1185">Reference proteome</keyword>
<dbReference type="InterPro" id="IPR019433">
    <property type="entry name" value="GPI_ManTrfase_II_coact_Pga1"/>
</dbReference>